<protein>
    <recommendedName>
        <fullName evidence="4">Myb-like protein X</fullName>
    </recommendedName>
</protein>
<accession>A0A3L6PPW4</accession>
<feature type="compositionally biased region" description="Basic and acidic residues" evidence="1">
    <location>
        <begin position="220"/>
        <end position="235"/>
    </location>
</feature>
<feature type="compositionally biased region" description="Basic and acidic residues" evidence="1">
    <location>
        <begin position="536"/>
        <end position="548"/>
    </location>
</feature>
<feature type="region of interest" description="Disordered" evidence="1">
    <location>
        <begin position="405"/>
        <end position="458"/>
    </location>
</feature>
<evidence type="ECO:0000256" key="1">
    <source>
        <dbReference type="SAM" id="MobiDB-lite"/>
    </source>
</evidence>
<feature type="region of interest" description="Disordered" evidence="1">
    <location>
        <begin position="590"/>
        <end position="622"/>
    </location>
</feature>
<dbReference type="Proteomes" id="UP000275267">
    <property type="component" value="Unassembled WGS sequence"/>
</dbReference>
<dbReference type="EMBL" id="PQIB02000016">
    <property type="protein sequence ID" value="RLM60702.1"/>
    <property type="molecule type" value="Genomic_DNA"/>
</dbReference>
<feature type="compositionally biased region" description="Basic and acidic residues" evidence="1">
    <location>
        <begin position="194"/>
        <end position="205"/>
    </location>
</feature>
<evidence type="ECO:0008006" key="4">
    <source>
        <dbReference type="Google" id="ProtNLM"/>
    </source>
</evidence>
<evidence type="ECO:0000313" key="2">
    <source>
        <dbReference type="EMBL" id="RLM60702.1"/>
    </source>
</evidence>
<name>A0A3L6PPW4_PANMI</name>
<proteinExistence type="predicted"/>
<gene>
    <name evidence="2" type="ORF">C2845_PM14G18800</name>
</gene>
<feature type="region of interest" description="Disordered" evidence="1">
    <location>
        <begin position="535"/>
        <end position="561"/>
    </location>
</feature>
<keyword evidence="3" id="KW-1185">Reference proteome</keyword>
<dbReference type="OrthoDB" id="1913135at2759"/>
<feature type="compositionally biased region" description="Basic and acidic residues" evidence="1">
    <location>
        <begin position="162"/>
        <end position="177"/>
    </location>
</feature>
<feature type="region of interest" description="Disordered" evidence="1">
    <location>
        <begin position="147"/>
        <end position="235"/>
    </location>
</feature>
<evidence type="ECO:0000313" key="3">
    <source>
        <dbReference type="Proteomes" id="UP000275267"/>
    </source>
</evidence>
<feature type="compositionally biased region" description="Polar residues" evidence="1">
    <location>
        <begin position="438"/>
        <end position="452"/>
    </location>
</feature>
<feature type="compositionally biased region" description="Basic residues" evidence="1">
    <location>
        <begin position="178"/>
        <end position="193"/>
    </location>
</feature>
<comment type="caution">
    <text evidence="2">The sequence shown here is derived from an EMBL/GenBank/DDBJ whole genome shotgun (WGS) entry which is preliminary data.</text>
</comment>
<dbReference type="AlphaFoldDB" id="A0A3L6PPW4"/>
<dbReference type="STRING" id="4540.A0A3L6PPW4"/>
<reference evidence="3" key="1">
    <citation type="journal article" date="2019" name="Nat. Commun.">
        <title>The genome of broomcorn millet.</title>
        <authorList>
            <person name="Zou C."/>
            <person name="Miki D."/>
            <person name="Li D."/>
            <person name="Tang Q."/>
            <person name="Xiao L."/>
            <person name="Rajput S."/>
            <person name="Deng P."/>
            <person name="Jia W."/>
            <person name="Huang R."/>
            <person name="Zhang M."/>
            <person name="Sun Y."/>
            <person name="Hu J."/>
            <person name="Fu X."/>
            <person name="Schnable P.S."/>
            <person name="Li F."/>
            <person name="Zhang H."/>
            <person name="Feng B."/>
            <person name="Zhu X."/>
            <person name="Liu R."/>
            <person name="Schnable J.C."/>
            <person name="Zhu J.-K."/>
            <person name="Zhang H."/>
        </authorList>
    </citation>
    <scope>NUCLEOTIDE SEQUENCE [LARGE SCALE GENOMIC DNA]</scope>
</reference>
<dbReference type="PANTHER" id="PTHR34660">
    <property type="entry name" value="MYB-LIKE PROTEIN X"/>
    <property type="match status" value="1"/>
</dbReference>
<organism evidence="2 3">
    <name type="scientific">Panicum miliaceum</name>
    <name type="common">Proso millet</name>
    <name type="synonym">Broomcorn millet</name>
    <dbReference type="NCBI Taxonomy" id="4540"/>
    <lineage>
        <taxon>Eukaryota</taxon>
        <taxon>Viridiplantae</taxon>
        <taxon>Streptophyta</taxon>
        <taxon>Embryophyta</taxon>
        <taxon>Tracheophyta</taxon>
        <taxon>Spermatophyta</taxon>
        <taxon>Magnoliopsida</taxon>
        <taxon>Liliopsida</taxon>
        <taxon>Poales</taxon>
        <taxon>Poaceae</taxon>
        <taxon>PACMAD clade</taxon>
        <taxon>Panicoideae</taxon>
        <taxon>Panicodae</taxon>
        <taxon>Paniceae</taxon>
        <taxon>Panicinae</taxon>
        <taxon>Panicum</taxon>
        <taxon>Panicum sect. Panicum</taxon>
    </lineage>
</organism>
<sequence length="699" mass="78597">MAAGAGLGWQWVAEADPAVGAIGDRVGGRREGEGTELAVAQERARRRKKRWRRRSEEDADRFCGVRLQAAGVVLRLRVDALRVSGAAAAVGGVGVYGEAGGSGWGAGPGKSFHLLLKSGVVLWRTGFAGVVTNWDMVDEREFGYPSGELQEKHKEKKHRKEKDRGKGERKEKDTDHRKDKHDKKHKRKKRRDRRNNEDRDKDKKQCMGQDTQKNYKHGNRKPEERGQNEAVKDIKPTDKLISQNFGQEGNANHKCDNNLSLLHRRTDSISVTGSEEKERNLLGRVVKKSEEATQCNHEMVQKSESIVRANKKGMARGADSKTKIKNGKSLQVGSAEMHSRRKHSCNGVDIRQDKHSCNGVDVQQDNSNARRSSEDVHTARPFVLGSGREANGRITLSPNRLQRAEEMEPDPEISVHSTKGKNDRINTKGGMMGKENRSANNCRGKMNQQSVRNKGKVEGKAKTNYCEAVKRKDRDRVVKKRKTEYKNKQKEMEKNGTVNKHKHEDLGAREDQVDNLMRSGFLNGQKFTSDNVKKRKDFDANTSPDEHSMTMTKMPRVAPTKDEEICRHSQRITPYSSTELLDTKTREIGRRKSQDGYNSTIIGSRGSEEDMASVSSSGYRSNKGYLEQAHPDTKYLSQSYSIPPAQDFSDFIDQDWLLSQDCGERKTAAFEAAESDQVWSDAQIIDTADVIALPYVVPL</sequence>
<dbReference type="PANTHER" id="PTHR34660:SF25">
    <property type="match status" value="1"/>
</dbReference>